<comment type="caution">
    <text evidence="2">The sequence shown here is derived from an EMBL/GenBank/DDBJ whole genome shotgun (WGS) entry which is preliminary data.</text>
</comment>
<keyword evidence="1" id="KW-1133">Transmembrane helix</keyword>
<feature type="transmembrane region" description="Helical" evidence="1">
    <location>
        <begin position="170"/>
        <end position="190"/>
    </location>
</feature>
<evidence type="ECO:0000256" key="1">
    <source>
        <dbReference type="SAM" id="Phobius"/>
    </source>
</evidence>
<feature type="transmembrane region" description="Helical" evidence="1">
    <location>
        <begin position="135"/>
        <end position="158"/>
    </location>
</feature>
<feature type="transmembrane region" description="Helical" evidence="1">
    <location>
        <begin position="7"/>
        <end position="28"/>
    </location>
</feature>
<dbReference type="AlphaFoldDB" id="A0A1J8PWF2"/>
<reference evidence="2 3" key="1">
    <citation type="submission" date="2016-03" db="EMBL/GenBank/DDBJ databases">
        <title>Comparative genomics of the ectomycorrhizal sister species Rhizopogon vinicolor and Rhizopogon vesiculosus (Basidiomycota: Boletales) reveals a divergence of the mating type B locus.</title>
        <authorList>
            <person name="Mujic A.B."/>
            <person name="Kuo A."/>
            <person name="Tritt A."/>
            <person name="Lipzen A."/>
            <person name="Chen C."/>
            <person name="Johnson J."/>
            <person name="Sharma A."/>
            <person name="Barry K."/>
            <person name="Grigoriev I.V."/>
            <person name="Spatafora J.W."/>
        </authorList>
    </citation>
    <scope>NUCLEOTIDE SEQUENCE [LARGE SCALE GENOMIC DNA]</scope>
    <source>
        <strain evidence="2 3">AM-OR11-056</strain>
    </source>
</reference>
<gene>
    <name evidence="2" type="ORF">AZE42_05602</name>
</gene>
<keyword evidence="1" id="KW-0812">Transmembrane</keyword>
<sequence>MRFIPQFTVALTGIYAIVAMTIVLPLPADAAAIAKPVLHTPALETIDTTWSATITFVPSTTSSASASQSPQDTHPWSAVEAQNASVALQPSSLAVPTLTSTTTRMTSHVSSVLELDVVSATPSSATPTESFEPDIIIPCFILFVMLIVSPAIASLISATPSSATRTTGILAAYLIVVFGTISILSTLTGLQY</sequence>
<dbReference type="EMBL" id="LVVM01004329">
    <property type="protein sequence ID" value="OJA13189.1"/>
    <property type="molecule type" value="Genomic_DNA"/>
</dbReference>
<dbReference type="Proteomes" id="UP000183567">
    <property type="component" value="Unassembled WGS sequence"/>
</dbReference>
<organism evidence="2 3">
    <name type="scientific">Rhizopogon vesiculosus</name>
    <dbReference type="NCBI Taxonomy" id="180088"/>
    <lineage>
        <taxon>Eukaryota</taxon>
        <taxon>Fungi</taxon>
        <taxon>Dikarya</taxon>
        <taxon>Basidiomycota</taxon>
        <taxon>Agaricomycotina</taxon>
        <taxon>Agaricomycetes</taxon>
        <taxon>Agaricomycetidae</taxon>
        <taxon>Boletales</taxon>
        <taxon>Suillineae</taxon>
        <taxon>Rhizopogonaceae</taxon>
        <taxon>Rhizopogon</taxon>
    </lineage>
</organism>
<keyword evidence="3" id="KW-1185">Reference proteome</keyword>
<protein>
    <submittedName>
        <fullName evidence="2">Uncharacterized protein</fullName>
    </submittedName>
</protein>
<evidence type="ECO:0000313" key="2">
    <source>
        <dbReference type="EMBL" id="OJA13189.1"/>
    </source>
</evidence>
<evidence type="ECO:0000313" key="3">
    <source>
        <dbReference type="Proteomes" id="UP000183567"/>
    </source>
</evidence>
<accession>A0A1J8PWF2</accession>
<proteinExistence type="predicted"/>
<keyword evidence="1" id="KW-0472">Membrane</keyword>
<name>A0A1J8PWF2_9AGAM</name>
<dbReference type="OrthoDB" id="10494911at2759"/>